<name>A0A812ZL02_9DINO</name>
<gene>
    <name evidence="2" type="primary">abfD</name>
    <name evidence="2" type="ORF">SNEC2469_LOCUS24849</name>
</gene>
<reference evidence="2" key="1">
    <citation type="submission" date="2021-02" db="EMBL/GenBank/DDBJ databases">
        <authorList>
            <person name="Dougan E. K."/>
            <person name="Rhodes N."/>
            <person name="Thang M."/>
            <person name="Chan C."/>
        </authorList>
    </citation>
    <scope>NUCLEOTIDE SEQUENCE</scope>
</reference>
<protein>
    <submittedName>
        <fullName evidence="2">AbfD protein</fullName>
    </submittedName>
</protein>
<feature type="region of interest" description="Disordered" evidence="1">
    <location>
        <begin position="1"/>
        <end position="30"/>
    </location>
</feature>
<sequence length="95" mass="10946">DAAESDDEDPRDTARKKQEEEDKEAVGTVEKQKNWSSVNLAFQESKLNYRGSFSALSFTNWLWYRCACCPFFTSPGKHTLSFFDPYISNPRPGNR</sequence>
<accession>A0A812ZL02</accession>
<dbReference type="AlphaFoldDB" id="A0A812ZL02"/>
<proteinExistence type="predicted"/>
<organism evidence="2 3">
    <name type="scientific">Symbiodinium necroappetens</name>
    <dbReference type="NCBI Taxonomy" id="1628268"/>
    <lineage>
        <taxon>Eukaryota</taxon>
        <taxon>Sar</taxon>
        <taxon>Alveolata</taxon>
        <taxon>Dinophyceae</taxon>
        <taxon>Suessiales</taxon>
        <taxon>Symbiodiniaceae</taxon>
        <taxon>Symbiodinium</taxon>
    </lineage>
</organism>
<feature type="compositionally biased region" description="Acidic residues" evidence="1">
    <location>
        <begin position="1"/>
        <end position="10"/>
    </location>
</feature>
<dbReference type="OrthoDB" id="10417216at2759"/>
<evidence type="ECO:0000313" key="2">
    <source>
        <dbReference type="EMBL" id="CAE7831004.1"/>
    </source>
</evidence>
<feature type="compositionally biased region" description="Basic and acidic residues" evidence="1">
    <location>
        <begin position="11"/>
        <end position="20"/>
    </location>
</feature>
<comment type="caution">
    <text evidence="2">The sequence shown here is derived from an EMBL/GenBank/DDBJ whole genome shotgun (WGS) entry which is preliminary data.</text>
</comment>
<dbReference type="EMBL" id="CAJNJA010048402">
    <property type="protein sequence ID" value="CAE7831004.1"/>
    <property type="molecule type" value="Genomic_DNA"/>
</dbReference>
<dbReference type="Proteomes" id="UP000601435">
    <property type="component" value="Unassembled WGS sequence"/>
</dbReference>
<feature type="non-terminal residue" evidence="2">
    <location>
        <position position="95"/>
    </location>
</feature>
<evidence type="ECO:0000256" key="1">
    <source>
        <dbReference type="SAM" id="MobiDB-lite"/>
    </source>
</evidence>
<evidence type="ECO:0000313" key="3">
    <source>
        <dbReference type="Proteomes" id="UP000601435"/>
    </source>
</evidence>
<keyword evidence="3" id="KW-1185">Reference proteome</keyword>